<dbReference type="Proteomes" id="UP001148629">
    <property type="component" value="Unassembled WGS sequence"/>
</dbReference>
<evidence type="ECO:0000313" key="1">
    <source>
        <dbReference type="EMBL" id="KAJ3520407.1"/>
    </source>
</evidence>
<evidence type="ECO:0000313" key="2">
    <source>
        <dbReference type="Proteomes" id="UP001148629"/>
    </source>
</evidence>
<proteinExistence type="predicted"/>
<accession>A0ACC1RLC2</accession>
<reference evidence="1" key="1">
    <citation type="submission" date="2022-08" db="EMBL/GenBank/DDBJ databases">
        <title>Genome Sequence of Fusarium decemcellulare.</title>
        <authorList>
            <person name="Buettner E."/>
        </authorList>
    </citation>
    <scope>NUCLEOTIDE SEQUENCE</scope>
    <source>
        <strain evidence="1">Babe19</strain>
    </source>
</reference>
<dbReference type="EMBL" id="JANRMS010002907">
    <property type="protein sequence ID" value="KAJ3520407.1"/>
    <property type="molecule type" value="Genomic_DNA"/>
</dbReference>
<gene>
    <name evidence="1" type="ORF">NM208_g13720</name>
</gene>
<protein>
    <submittedName>
        <fullName evidence="1">Uncharacterized protein</fullName>
    </submittedName>
</protein>
<keyword evidence="2" id="KW-1185">Reference proteome</keyword>
<organism evidence="1 2">
    <name type="scientific">Fusarium decemcellulare</name>
    <dbReference type="NCBI Taxonomy" id="57161"/>
    <lineage>
        <taxon>Eukaryota</taxon>
        <taxon>Fungi</taxon>
        <taxon>Dikarya</taxon>
        <taxon>Ascomycota</taxon>
        <taxon>Pezizomycotina</taxon>
        <taxon>Sordariomycetes</taxon>
        <taxon>Hypocreomycetidae</taxon>
        <taxon>Hypocreales</taxon>
        <taxon>Nectriaceae</taxon>
        <taxon>Fusarium</taxon>
        <taxon>Fusarium decemcellulare species complex</taxon>
    </lineage>
</organism>
<comment type="caution">
    <text evidence="1">The sequence shown here is derived from an EMBL/GenBank/DDBJ whole genome shotgun (WGS) entry which is preliminary data.</text>
</comment>
<sequence>MKFLGVTSLLALTTGVAASEYVCETSDASPYLHHVNQLIDGLYEKKSEATCLDYSLGSSDCGPTIRDYSGKDGGAAWQLCKGENREGDPLRCYFDPGGAPCAACSPAILMGTVAANFEELRDKCQSEDSNGDVRVGGTVKLSSGNENTGGGEIRLYSMPG</sequence>
<name>A0ACC1RLC2_9HYPO</name>